<name>A0A9N9NUH1_9GLOM</name>
<organism evidence="1 2">
    <name type="scientific">Racocetra fulgida</name>
    <dbReference type="NCBI Taxonomy" id="60492"/>
    <lineage>
        <taxon>Eukaryota</taxon>
        <taxon>Fungi</taxon>
        <taxon>Fungi incertae sedis</taxon>
        <taxon>Mucoromycota</taxon>
        <taxon>Glomeromycotina</taxon>
        <taxon>Glomeromycetes</taxon>
        <taxon>Diversisporales</taxon>
        <taxon>Gigasporaceae</taxon>
        <taxon>Racocetra</taxon>
    </lineage>
</organism>
<evidence type="ECO:0000313" key="2">
    <source>
        <dbReference type="Proteomes" id="UP000789396"/>
    </source>
</evidence>
<feature type="non-terminal residue" evidence="1">
    <location>
        <position position="73"/>
    </location>
</feature>
<gene>
    <name evidence="1" type="ORF">RFULGI_LOCUS14627</name>
</gene>
<dbReference type="AlphaFoldDB" id="A0A9N9NUH1"/>
<sequence>MIDFPSQLALAVKLFNEGDFASAHDFSKKISESECDDDLKAQAKQLQDKCKEKLEASSFKINTAENINKLIDT</sequence>
<keyword evidence="2" id="KW-1185">Reference proteome</keyword>
<evidence type="ECO:0000313" key="1">
    <source>
        <dbReference type="EMBL" id="CAG8765250.1"/>
    </source>
</evidence>
<proteinExistence type="predicted"/>
<comment type="caution">
    <text evidence="1">The sequence shown here is derived from an EMBL/GenBank/DDBJ whole genome shotgun (WGS) entry which is preliminary data.</text>
</comment>
<protein>
    <submittedName>
        <fullName evidence="1">19995_t:CDS:1</fullName>
    </submittedName>
</protein>
<reference evidence="1" key="1">
    <citation type="submission" date="2021-06" db="EMBL/GenBank/DDBJ databases">
        <authorList>
            <person name="Kallberg Y."/>
            <person name="Tangrot J."/>
            <person name="Rosling A."/>
        </authorList>
    </citation>
    <scope>NUCLEOTIDE SEQUENCE</scope>
    <source>
        <strain evidence="1">IN212</strain>
    </source>
</reference>
<accession>A0A9N9NUH1</accession>
<dbReference type="EMBL" id="CAJVPZ010043198">
    <property type="protein sequence ID" value="CAG8765250.1"/>
    <property type="molecule type" value="Genomic_DNA"/>
</dbReference>
<dbReference type="Proteomes" id="UP000789396">
    <property type="component" value="Unassembled WGS sequence"/>
</dbReference>